<comment type="pathway">
    <text evidence="3">Lipid metabolism; fatty acid metabolism.</text>
</comment>
<dbReference type="PANTHER" id="PTHR21308:SF3">
    <property type="entry name" value="PHYTANOYL-COA DIOXYGENASE"/>
    <property type="match status" value="1"/>
</dbReference>
<evidence type="ECO:0000313" key="13">
    <source>
        <dbReference type="EMBL" id="CAB05315.1"/>
    </source>
</evidence>
<name>O62514_CAEEL</name>
<dbReference type="WormBase" id="ZK550.5">
    <property type="protein sequence ID" value="CE16736"/>
    <property type="gene ID" value="WBGene00013999"/>
    <property type="gene designation" value="phyh-1"/>
</dbReference>
<dbReference type="PIR" id="T27911">
    <property type="entry name" value="T27911"/>
</dbReference>
<dbReference type="OrthoDB" id="2328924at2759"/>
<evidence type="ECO:0000256" key="11">
    <source>
        <dbReference type="ARBA" id="ARBA00034921"/>
    </source>
</evidence>
<reference evidence="13 14" key="1">
    <citation type="journal article" date="1998" name="Science">
        <title>Genome sequence of the nematode C. elegans: a platform for investigating biology.</title>
        <authorList>
            <consortium name="The C. elegans sequencing consortium"/>
            <person name="Sulson J.E."/>
            <person name="Waterston R."/>
        </authorList>
    </citation>
    <scope>NUCLEOTIDE SEQUENCE [LARGE SCALE GENOMIC DNA]</scope>
    <source>
        <strain evidence="13 14">Bristol N2</strain>
    </source>
</reference>
<evidence type="ECO:0000256" key="9">
    <source>
        <dbReference type="ARBA" id="ARBA00023004"/>
    </source>
</evidence>
<dbReference type="PeptideAtlas" id="O62514"/>
<dbReference type="GO" id="GO:0031418">
    <property type="term" value="F:L-ascorbic acid binding"/>
    <property type="evidence" value="ECO:0007669"/>
    <property type="project" value="UniProtKB-KW"/>
</dbReference>
<evidence type="ECO:0000256" key="12">
    <source>
        <dbReference type="ARBA" id="ARBA00034924"/>
    </source>
</evidence>
<evidence type="ECO:0000256" key="1">
    <source>
        <dbReference type="ARBA" id="ARBA00001961"/>
    </source>
</evidence>
<keyword evidence="14" id="KW-1185">Reference proteome</keyword>
<dbReference type="GO" id="GO:0048244">
    <property type="term" value="F:phytanoyl-CoA dioxygenase activity"/>
    <property type="evidence" value="ECO:0000318"/>
    <property type="project" value="GO_Central"/>
</dbReference>
<dbReference type="OMA" id="SCHYANY"/>
<dbReference type="SUPFAM" id="SSF51197">
    <property type="entry name" value="Clavaminate synthase-like"/>
    <property type="match status" value="1"/>
</dbReference>
<dbReference type="Proteomes" id="UP000001940">
    <property type="component" value="Chromosome IV"/>
</dbReference>
<dbReference type="AGR" id="WB:WBGene00013999"/>
<dbReference type="GO" id="GO:0001561">
    <property type="term" value="P:fatty acid alpha-oxidation"/>
    <property type="evidence" value="ECO:0000318"/>
    <property type="project" value="GO_Central"/>
</dbReference>
<dbReference type="KEGG" id="cel:CELE_ZK550.5"/>
<dbReference type="STRING" id="6239.ZK550.5.1"/>
<keyword evidence="8" id="KW-0560">Oxidoreductase</keyword>
<sequence length="328" mass="37397">MSLMKSLRFVVLSTRGFASKPIVDFSSAGKVLSVEQKQFYQKNGFLLVRGCVAKDELKKYENQFNAICERKVKPPPNMLVMKDVSIAKKVTPDSIDTITKVQDFTDEPVLFSYCENKKVTDVVRDLIGSPDTRITAMHTMLINKPPDTGALTSRHPMHQDLIYFPWRPEELTVCAWTAMEKINKQNGCLQVVPGTQARGLQVHGYPEWEGGVNMAYYAIKDYDMSLPREYVEMEAGDTVFFHPCLFHGSGANRSEGFRKAISCHYANYDHTKYIDVKGTAQEEAGKQIEDIIRKHPKRYAVKPGQEVTFELTWRLRSRPVHHDGKENL</sequence>
<dbReference type="EC" id="1.14.11.18" evidence="10"/>
<dbReference type="PaxDb" id="6239-ZK550.5"/>
<gene>
    <name evidence="13 15" type="primary">phyh-1</name>
    <name evidence="13" type="ORF">CELE_ZK550.5</name>
    <name evidence="15" type="ORF">ZK550.5</name>
</gene>
<dbReference type="Pfam" id="PF05721">
    <property type="entry name" value="PhyH"/>
    <property type="match status" value="1"/>
</dbReference>
<evidence type="ECO:0000256" key="8">
    <source>
        <dbReference type="ARBA" id="ARBA00023002"/>
    </source>
</evidence>
<dbReference type="UCSC" id="ZK550.5">
    <property type="organism name" value="c. elegans"/>
</dbReference>
<evidence type="ECO:0000313" key="14">
    <source>
        <dbReference type="Proteomes" id="UP000001940"/>
    </source>
</evidence>
<dbReference type="GO" id="GO:0005777">
    <property type="term" value="C:peroxisome"/>
    <property type="evidence" value="ECO:0007669"/>
    <property type="project" value="UniProtKB-ARBA"/>
</dbReference>
<evidence type="ECO:0000313" key="15">
    <source>
        <dbReference type="WormBase" id="ZK550.5"/>
    </source>
</evidence>
<dbReference type="GeneID" id="191350"/>
<dbReference type="InterPro" id="IPR047128">
    <property type="entry name" value="PhyH"/>
</dbReference>
<dbReference type="FunFam" id="2.60.120.620:FF:000012">
    <property type="entry name" value="Phytanoyl-CoA dioxygenase, peroxisomal"/>
    <property type="match status" value="1"/>
</dbReference>
<keyword evidence="9" id="KW-0408">Iron</keyword>
<keyword evidence="5" id="KW-0479">Metal-binding</keyword>
<comment type="cofactor">
    <cofactor evidence="2">
        <name>Fe cation</name>
        <dbReference type="ChEBI" id="CHEBI:24875"/>
    </cofactor>
</comment>
<dbReference type="RefSeq" id="NP_503061.1">
    <property type="nucleotide sequence ID" value="NM_070660.5"/>
</dbReference>
<dbReference type="SMR" id="O62514"/>
<comment type="cofactor">
    <cofactor evidence="1">
        <name>L-ascorbate</name>
        <dbReference type="ChEBI" id="CHEBI:38290"/>
    </cofactor>
</comment>
<dbReference type="Bgee" id="WBGene00013999">
    <property type="expression patterns" value="Expressed in adult organism and 1 other cell type or tissue"/>
</dbReference>
<dbReference type="EMBL" id="BX284604">
    <property type="protein sequence ID" value="CAB05315.1"/>
    <property type="molecule type" value="Genomic_DNA"/>
</dbReference>
<dbReference type="GO" id="GO:0046872">
    <property type="term" value="F:metal ion binding"/>
    <property type="evidence" value="ECO:0007669"/>
    <property type="project" value="UniProtKB-KW"/>
</dbReference>
<keyword evidence="16" id="KW-1267">Proteomics identification</keyword>
<evidence type="ECO:0000256" key="2">
    <source>
        <dbReference type="ARBA" id="ARBA00001962"/>
    </source>
</evidence>
<dbReference type="PANTHER" id="PTHR21308">
    <property type="entry name" value="PHYTANOYL-COA ALPHA-HYDROXYLASE"/>
    <property type="match status" value="1"/>
</dbReference>
<keyword evidence="6" id="KW-0847">Vitamin C</keyword>
<protein>
    <recommendedName>
        <fullName evidence="10">phytanoyl-CoA dioxygenase</fullName>
        <ecNumber evidence="10">1.14.11.18</ecNumber>
    </recommendedName>
    <alternativeName>
        <fullName evidence="11">Phytanic acid oxidase</fullName>
    </alternativeName>
    <alternativeName>
        <fullName evidence="12">Phytanoyl-CoA alpha-hydroxylase</fullName>
    </alternativeName>
</protein>
<proteinExistence type="evidence at protein level"/>
<dbReference type="CTD" id="191350"/>
<evidence type="ECO:0000256" key="3">
    <source>
        <dbReference type="ARBA" id="ARBA00004872"/>
    </source>
</evidence>
<evidence type="ECO:0000256" key="10">
    <source>
        <dbReference type="ARBA" id="ARBA00034809"/>
    </source>
</evidence>
<dbReference type="Gene3D" id="2.60.120.620">
    <property type="entry name" value="q2cbj1_9rhob like domain"/>
    <property type="match status" value="1"/>
</dbReference>
<dbReference type="FunCoup" id="O62514">
    <property type="interactions" value="108"/>
</dbReference>
<dbReference type="eggNOG" id="KOG3290">
    <property type="taxonomic scope" value="Eukaryota"/>
</dbReference>
<dbReference type="InterPro" id="IPR008775">
    <property type="entry name" value="Phytyl_CoA_dOase-like"/>
</dbReference>
<accession>O62514</accession>
<organism evidence="13 14">
    <name type="scientific">Caenorhabditis elegans</name>
    <dbReference type="NCBI Taxonomy" id="6239"/>
    <lineage>
        <taxon>Eukaryota</taxon>
        <taxon>Metazoa</taxon>
        <taxon>Ecdysozoa</taxon>
        <taxon>Nematoda</taxon>
        <taxon>Chromadorea</taxon>
        <taxon>Rhabditida</taxon>
        <taxon>Rhabditina</taxon>
        <taxon>Rhabditomorpha</taxon>
        <taxon>Rhabditoidea</taxon>
        <taxon>Rhabditidae</taxon>
        <taxon>Peloderinae</taxon>
        <taxon>Caenorhabditis</taxon>
    </lineage>
</organism>
<keyword evidence="7 13" id="KW-0223">Dioxygenase</keyword>
<dbReference type="HOGENOM" id="CLU_060877_0_0_1"/>
<evidence type="ECO:0007829" key="16">
    <source>
        <dbReference type="PeptideAtlas" id="O62514"/>
    </source>
</evidence>
<comment type="similarity">
    <text evidence="4">Belongs to the PhyH family.</text>
</comment>
<dbReference type="PhylomeDB" id="O62514"/>
<evidence type="ECO:0000256" key="5">
    <source>
        <dbReference type="ARBA" id="ARBA00022723"/>
    </source>
</evidence>
<evidence type="ECO:0000256" key="6">
    <source>
        <dbReference type="ARBA" id="ARBA00022896"/>
    </source>
</evidence>
<evidence type="ECO:0000256" key="4">
    <source>
        <dbReference type="ARBA" id="ARBA00005830"/>
    </source>
</evidence>
<dbReference type="AlphaFoldDB" id="O62514"/>
<dbReference type="InParanoid" id="O62514"/>
<evidence type="ECO:0000256" key="7">
    <source>
        <dbReference type="ARBA" id="ARBA00022964"/>
    </source>
</evidence>